<protein>
    <submittedName>
        <fullName evidence="3">Uncharacterized protein</fullName>
    </submittedName>
</protein>
<name>A0A418NKX2_9SPHN</name>
<keyword evidence="4" id="KW-1185">Reference proteome</keyword>
<feature type="region of interest" description="Disordered" evidence="1">
    <location>
        <begin position="78"/>
        <end position="98"/>
    </location>
</feature>
<evidence type="ECO:0000256" key="2">
    <source>
        <dbReference type="SAM" id="Phobius"/>
    </source>
</evidence>
<keyword evidence="2" id="KW-0472">Membrane</keyword>
<evidence type="ECO:0000313" key="3">
    <source>
        <dbReference type="EMBL" id="RIV80277.1"/>
    </source>
</evidence>
<proteinExistence type="predicted"/>
<keyword evidence="2" id="KW-1133">Transmembrane helix</keyword>
<dbReference type="EMBL" id="QXFK01000011">
    <property type="protein sequence ID" value="RIV80277.1"/>
    <property type="molecule type" value="Genomic_DNA"/>
</dbReference>
<evidence type="ECO:0000313" key="4">
    <source>
        <dbReference type="Proteomes" id="UP000285092"/>
    </source>
</evidence>
<dbReference type="AlphaFoldDB" id="A0A418NKX2"/>
<keyword evidence="2" id="KW-0812">Transmembrane</keyword>
<comment type="caution">
    <text evidence="3">The sequence shown here is derived from an EMBL/GenBank/DDBJ whole genome shotgun (WGS) entry which is preliminary data.</text>
</comment>
<organism evidence="3 4">
    <name type="scientific">Pelagerythrobacter aerophilus</name>
    <dbReference type="NCBI Taxonomy" id="2306995"/>
    <lineage>
        <taxon>Bacteria</taxon>
        <taxon>Pseudomonadati</taxon>
        <taxon>Pseudomonadota</taxon>
        <taxon>Alphaproteobacteria</taxon>
        <taxon>Sphingomonadales</taxon>
        <taxon>Erythrobacteraceae</taxon>
        <taxon>Pelagerythrobacter</taxon>
    </lineage>
</organism>
<accession>A0A418NKX2</accession>
<dbReference type="Proteomes" id="UP000285092">
    <property type="component" value="Unassembled WGS sequence"/>
</dbReference>
<gene>
    <name evidence="3" type="ORF">D2V04_02990</name>
</gene>
<feature type="transmembrane region" description="Helical" evidence="2">
    <location>
        <begin position="47"/>
        <end position="73"/>
    </location>
</feature>
<feature type="transmembrane region" description="Helical" evidence="2">
    <location>
        <begin position="21"/>
        <end position="41"/>
    </location>
</feature>
<sequence>MAWPDMVTSRQQAEREFRRMVKWIALAGVLMVAAALVYLYVVGVWSVHAVAATILGVFISVLLGCGLFALAFFSNKSGHDQDVTSATSRRSERDGDAD</sequence>
<reference evidence="3 4" key="1">
    <citation type="submission" date="2018-08" db="EMBL/GenBank/DDBJ databases">
        <title>Altererythrobacter sp.Ery1 and Ery12, the genome sequencing of novel strains in genus Alterythrobacter.</title>
        <authorList>
            <person name="Cheng H."/>
            <person name="Wu Y.-H."/>
            <person name="Fang C."/>
            <person name="Xu X.-W."/>
        </authorList>
    </citation>
    <scope>NUCLEOTIDE SEQUENCE [LARGE SCALE GENOMIC DNA]</scope>
    <source>
        <strain evidence="3 4">Ery1</strain>
    </source>
</reference>
<feature type="compositionally biased region" description="Basic and acidic residues" evidence="1">
    <location>
        <begin position="89"/>
        <end position="98"/>
    </location>
</feature>
<evidence type="ECO:0000256" key="1">
    <source>
        <dbReference type="SAM" id="MobiDB-lite"/>
    </source>
</evidence>